<accession>A0ABR6W8D2</accession>
<proteinExistence type="predicted"/>
<dbReference type="SUPFAM" id="SSF53795">
    <property type="entry name" value="PEP carboxykinase-like"/>
    <property type="match status" value="1"/>
</dbReference>
<evidence type="ECO:0000313" key="2">
    <source>
        <dbReference type="Proteomes" id="UP000700732"/>
    </source>
</evidence>
<evidence type="ECO:0008006" key="3">
    <source>
        <dbReference type="Google" id="ProtNLM"/>
    </source>
</evidence>
<comment type="caution">
    <text evidence="1">The sequence shown here is derived from an EMBL/GenBank/DDBJ whole genome shotgun (WGS) entry which is preliminary data.</text>
</comment>
<protein>
    <recommendedName>
        <fullName evidence="3">Serine kinase</fullName>
    </recommendedName>
</protein>
<name>A0ABR6W8D2_9BACT</name>
<sequence>MSYYYRAYGLSIVSDFLLPPLPAGPPATVTDLTIRRGQLPARPSFVGSKAYRAGINAQFAQTEQGDLWLDWPPLISFMALNGNELIVDTTQTDDQVISLFTLSEALGLILFQKGYFLLHGSAVRIGNEGVVFLGEPGAGKSTTVAAFAGKGSRVISDDMVCIRLSMTGDHQLIPAFSQLKIWESSVIGLQLQQESMTPVREGMDKYSWHESIAFEEKAVPLKQIFVLLPPNEPGRVDSPLPSSQVPVELLHHFPLPDALLTGKGLKDYFEKSVALARTTPLFRMSRPADFAALHTFVDQLNAIG</sequence>
<evidence type="ECO:0000313" key="1">
    <source>
        <dbReference type="EMBL" id="MBC3792834.1"/>
    </source>
</evidence>
<dbReference type="Gene3D" id="3.40.50.300">
    <property type="entry name" value="P-loop containing nucleotide triphosphate hydrolases"/>
    <property type="match status" value="1"/>
</dbReference>
<dbReference type="RefSeq" id="WP_235985256.1">
    <property type="nucleotide sequence ID" value="NZ_VFIA01000019.1"/>
</dbReference>
<gene>
    <name evidence="1" type="ORF">FH603_3348</name>
</gene>
<keyword evidence="2" id="KW-1185">Reference proteome</keyword>
<organism evidence="1 2">
    <name type="scientific">Spirosoma utsteinense</name>
    <dbReference type="NCBI Taxonomy" id="2585773"/>
    <lineage>
        <taxon>Bacteria</taxon>
        <taxon>Pseudomonadati</taxon>
        <taxon>Bacteroidota</taxon>
        <taxon>Cytophagia</taxon>
        <taxon>Cytophagales</taxon>
        <taxon>Cytophagaceae</taxon>
        <taxon>Spirosoma</taxon>
    </lineage>
</organism>
<dbReference type="EMBL" id="VFIA01000019">
    <property type="protein sequence ID" value="MBC3792834.1"/>
    <property type="molecule type" value="Genomic_DNA"/>
</dbReference>
<dbReference type="InterPro" id="IPR027417">
    <property type="entry name" value="P-loop_NTPase"/>
</dbReference>
<reference evidence="1 2" key="1">
    <citation type="submission" date="2019-06" db="EMBL/GenBank/DDBJ databases">
        <title>Spirosoma utsteinense sp. nov. isolated from Antarctic ice-free soils.</title>
        <authorList>
            <person name="Tahon G."/>
        </authorList>
    </citation>
    <scope>NUCLEOTIDE SEQUENCE [LARGE SCALE GENOMIC DNA]</scope>
    <source>
        <strain evidence="1 2">LMG 31447</strain>
    </source>
</reference>
<dbReference type="Proteomes" id="UP000700732">
    <property type="component" value="Unassembled WGS sequence"/>
</dbReference>